<dbReference type="Proteomes" id="UP000308600">
    <property type="component" value="Unassembled WGS sequence"/>
</dbReference>
<evidence type="ECO:0000313" key="1">
    <source>
        <dbReference type="EMBL" id="TFK59465.1"/>
    </source>
</evidence>
<evidence type="ECO:0000313" key="2">
    <source>
        <dbReference type="Proteomes" id="UP000308600"/>
    </source>
</evidence>
<gene>
    <name evidence="1" type="ORF">BDN72DRAFT_865130</name>
</gene>
<organism evidence="1 2">
    <name type="scientific">Pluteus cervinus</name>
    <dbReference type="NCBI Taxonomy" id="181527"/>
    <lineage>
        <taxon>Eukaryota</taxon>
        <taxon>Fungi</taxon>
        <taxon>Dikarya</taxon>
        <taxon>Basidiomycota</taxon>
        <taxon>Agaricomycotina</taxon>
        <taxon>Agaricomycetes</taxon>
        <taxon>Agaricomycetidae</taxon>
        <taxon>Agaricales</taxon>
        <taxon>Pluteineae</taxon>
        <taxon>Pluteaceae</taxon>
        <taxon>Pluteus</taxon>
    </lineage>
</organism>
<dbReference type="EMBL" id="ML208971">
    <property type="protein sequence ID" value="TFK59465.1"/>
    <property type="molecule type" value="Genomic_DNA"/>
</dbReference>
<accession>A0ACD3A242</accession>
<protein>
    <submittedName>
        <fullName evidence="1">Uncharacterized protein</fullName>
    </submittedName>
</protein>
<reference evidence="1 2" key="1">
    <citation type="journal article" date="2019" name="Nat. Ecol. Evol.">
        <title>Megaphylogeny resolves global patterns of mushroom evolution.</title>
        <authorList>
            <person name="Varga T."/>
            <person name="Krizsan K."/>
            <person name="Foldi C."/>
            <person name="Dima B."/>
            <person name="Sanchez-Garcia M."/>
            <person name="Sanchez-Ramirez S."/>
            <person name="Szollosi G.J."/>
            <person name="Szarkandi J.G."/>
            <person name="Papp V."/>
            <person name="Albert L."/>
            <person name="Andreopoulos W."/>
            <person name="Angelini C."/>
            <person name="Antonin V."/>
            <person name="Barry K.W."/>
            <person name="Bougher N.L."/>
            <person name="Buchanan P."/>
            <person name="Buyck B."/>
            <person name="Bense V."/>
            <person name="Catcheside P."/>
            <person name="Chovatia M."/>
            <person name="Cooper J."/>
            <person name="Damon W."/>
            <person name="Desjardin D."/>
            <person name="Finy P."/>
            <person name="Geml J."/>
            <person name="Haridas S."/>
            <person name="Hughes K."/>
            <person name="Justo A."/>
            <person name="Karasinski D."/>
            <person name="Kautmanova I."/>
            <person name="Kiss B."/>
            <person name="Kocsube S."/>
            <person name="Kotiranta H."/>
            <person name="LaButti K.M."/>
            <person name="Lechner B.E."/>
            <person name="Liimatainen K."/>
            <person name="Lipzen A."/>
            <person name="Lukacs Z."/>
            <person name="Mihaltcheva S."/>
            <person name="Morgado L.N."/>
            <person name="Niskanen T."/>
            <person name="Noordeloos M.E."/>
            <person name="Ohm R.A."/>
            <person name="Ortiz-Santana B."/>
            <person name="Ovrebo C."/>
            <person name="Racz N."/>
            <person name="Riley R."/>
            <person name="Savchenko A."/>
            <person name="Shiryaev A."/>
            <person name="Soop K."/>
            <person name="Spirin V."/>
            <person name="Szebenyi C."/>
            <person name="Tomsovsky M."/>
            <person name="Tulloss R.E."/>
            <person name="Uehling J."/>
            <person name="Grigoriev I.V."/>
            <person name="Vagvolgyi C."/>
            <person name="Papp T."/>
            <person name="Martin F.M."/>
            <person name="Miettinen O."/>
            <person name="Hibbett D.S."/>
            <person name="Nagy L.G."/>
        </authorList>
    </citation>
    <scope>NUCLEOTIDE SEQUENCE [LARGE SCALE GENOMIC DNA]</scope>
    <source>
        <strain evidence="1 2">NL-1719</strain>
    </source>
</reference>
<keyword evidence="2" id="KW-1185">Reference proteome</keyword>
<sequence>MAAPSPADRRGASTLFAEGFCSTKRGMKSELISETSMRQHASEIIPIYSRKAIQRRFFKWDCSFFLKRVPFDDVATFSEPWVTPFSYINLPTLELPNEECQMLPHVAIDLSHDITIDQSGRDAVPAGFKAGFCPPLISSLSPHMSTHLPHMDPAQTELIHTTVCDVHHWQHCDVGQSLTMFLGNSGNIIQIACEKSLLLSHVKVAYAKGTTPKEDGSYYINVPLILGYPCNHKEARGQDPGEDAPSTWWNTELDEANLWESSHTATIGDDVTDEEAASHSTIISLISVADLSTLEKSLSSTLHQHKAWNIDGPVLGIATSPGSSIVYLVIASMTEHDNLVTIWKPYNITNPDSQHGVFDLADPKSVSFLVNYIFKLKPHFTSLVDQDQDNEPSDIQWKDIFQYNAEHNETDGDADAVGDSTIVNKWLYWRQALPCICVEAAYSDIQELPKKIEFYHKTSKTYKPMAPADKKLGLETSTSGPGESALEGSNENILPLAIVVSSIASMQKKEAINQVLYGFNRPNSQNSWVPWSVLLSTLLSNPSQKDALPVVIQMDCTIKLCHNDFVKSIQAQKQQEEDPNLSYFPFLWEYCGVQVPPEQLIPSGVHYLGAITGITSHWQTAAEAVSLEHKDVQEPLAMECKTILGVLVSDLAELDNPFSMKSLNSVMFTTQKLFKPEESDSNMVLSHKYHKQPKELVFLQ</sequence>
<name>A0ACD3A242_9AGAR</name>
<proteinExistence type="predicted"/>